<organism evidence="2 3">
    <name type="scientific">Stegodyphus mimosarum</name>
    <name type="common">African social velvet spider</name>
    <dbReference type="NCBI Taxonomy" id="407821"/>
    <lineage>
        <taxon>Eukaryota</taxon>
        <taxon>Metazoa</taxon>
        <taxon>Ecdysozoa</taxon>
        <taxon>Arthropoda</taxon>
        <taxon>Chelicerata</taxon>
        <taxon>Arachnida</taxon>
        <taxon>Araneae</taxon>
        <taxon>Araneomorphae</taxon>
        <taxon>Entelegynae</taxon>
        <taxon>Eresoidea</taxon>
        <taxon>Eresidae</taxon>
        <taxon>Stegodyphus</taxon>
    </lineage>
</organism>
<gene>
    <name evidence="2" type="ORF">X975_17365</name>
</gene>
<proteinExistence type="predicted"/>
<evidence type="ECO:0000313" key="2">
    <source>
        <dbReference type="EMBL" id="KFM81825.1"/>
    </source>
</evidence>
<feature type="non-terminal residue" evidence="2">
    <location>
        <position position="70"/>
    </location>
</feature>
<evidence type="ECO:0000313" key="3">
    <source>
        <dbReference type="Proteomes" id="UP000054359"/>
    </source>
</evidence>
<name>A0A087UWT6_STEMI</name>
<feature type="compositionally biased region" description="Polar residues" evidence="1">
    <location>
        <begin position="1"/>
        <end position="12"/>
    </location>
</feature>
<accession>A0A087UWT6</accession>
<dbReference type="AlphaFoldDB" id="A0A087UWT6"/>
<evidence type="ECO:0000256" key="1">
    <source>
        <dbReference type="SAM" id="MobiDB-lite"/>
    </source>
</evidence>
<dbReference type="Proteomes" id="UP000054359">
    <property type="component" value="Unassembled WGS sequence"/>
</dbReference>
<sequence>MDSLVGSSPDTQQSRKDSAYQLMNPPSDRASLCSHASHSSSASAASSSGSEYSVPRNYLETLYDRPKTMQ</sequence>
<feature type="region of interest" description="Disordered" evidence="1">
    <location>
        <begin position="1"/>
        <end position="70"/>
    </location>
</feature>
<feature type="compositionally biased region" description="Low complexity" evidence="1">
    <location>
        <begin position="30"/>
        <end position="50"/>
    </location>
</feature>
<protein>
    <submittedName>
        <fullName evidence="2">Uncharacterized protein</fullName>
    </submittedName>
</protein>
<dbReference type="EMBL" id="KK122050">
    <property type="protein sequence ID" value="KFM81825.1"/>
    <property type="molecule type" value="Genomic_DNA"/>
</dbReference>
<keyword evidence="3" id="KW-1185">Reference proteome</keyword>
<reference evidence="2 3" key="1">
    <citation type="submission" date="2013-11" db="EMBL/GenBank/DDBJ databases">
        <title>Genome sequencing of Stegodyphus mimosarum.</title>
        <authorList>
            <person name="Bechsgaard J."/>
        </authorList>
    </citation>
    <scope>NUCLEOTIDE SEQUENCE [LARGE SCALE GENOMIC DNA]</scope>
</reference>